<protein>
    <recommendedName>
        <fullName evidence="5">YtxH domain-containing protein</fullName>
    </recommendedName>
</protein>
<feature type="transmembrane region" description="Helical" evidence="2">
    <location>
        <begin position="6"/>
        <end position="23"/>
    </location>
</feature>
<dbReference type="PaxDb" id="123214-PERMA_0771"/>
<evidence type="ECO:0000313" key="3">
    <source>
        <dbReference type="EMBL" id="ACO04283.1"/>
    </source>
</evidence>
<organism evidence="3 4">
    <name type="scientific">Persephonella marina (strain DSM 14350 / EX-H1)</name>
    <dbReference type="NCBI Taxonomy" id="123214"/>
    <lineage>
        <taxon>Bacteria</taxon>
        <taxon>Pseudomonadati</taxon>
        <taxon>Aquificota</taxon>
        <taxon>Aquificia</taxon>
        <taxon>Aquificales</taxon>
        <taxon>Hydrogenothermaceae</taxon>
        <taxon>Persephonella</taxon>
    </lineage>
</organism>
<name>C0QPG2_PERMH</name>
<dbReference type="AlphaFoldDB" id="C0QPG2"/>
<feature type="coiled-coil region" evidence="1">
    <location>
        <begin position="26"/>
        <end position="92"/>
    </location>
</feature>
<dbReference type="STRING" id="123214.PERMA_0771"/>
<dbReference type="EMBL" id="CP001230">
    <property type="protein sequence ID" value="ACO04283.1"/>
    <property type="molecule type" value="Genomic_DNA"/>
</dbReference>
<accession>C0QPG2</accession>
<dbReference type="HOGENOM" id="CLU_2383579_0_0_0"/>
<keyword evidence="2" id="KW-0812">Transmembrane</keyword>
<keyword evidence="1" id="KW-0175">Coiled coil</keyword>
<evidence type="ECO:0008006" key="5">
    <source>
        <dbReference type="Google" id="ProtNLM"/>
    </source>
</evidence>
<evidence type="ECO:0000256" key="2">
    <source>
        <dbReference type="SAM" id="Phobius"/>
    </source>
</evidence>
<reference evidence="3 4" key="1">
    <citation type="journal article" date="2009" name="J. Bacteriol.">
        <title>Complete and draft genome sequences of six members of the Aquificales.</title>
        <authorList>
            <person name="Reysenbach A.L."/>
            <person name="Hamamura N."/>
            <person name="Podar M."/>
            <person name="Griffiths E."/>
            <person name="Ferreira S."/>
            <person name="Hochstein R."/>
            <person name="Heidelberg J."/>
            <person name="Johnson J."/>
            <person name="Mead D."/>
            <person name="Pohorille A."/>
            <person name="Sarmiento M."/>
            <person name="Schweighofer K."/>
            <person name="Seshadri R."/>
            <person name="Voytek M.A."/>
        </authorList>
    </citation>
    <scope>NUCLEOTIDE SEQUENCE [LARGE SCALE GENOMIC DNA]</scope>
    <source>
        <strain evidence="4">DSM 14350 / EX-H1</strain>
    </source>
</reference>
<evidence type="ECO:0000313" key="4">
    <source>
        <dbReference type="Proteomes" id="UP000001366"/>
    </source>
</evidence>
<evidence type="ECO:0000256" key="1">
    <source>
        <dbReference type="SAM" id="Coils"/>
    </source>
</evidence>
<keyword evidence="2" id="KW-1133">Transmembrane helix</keyword>
<dbReference type="KEGG" id="pmx:PERMA_0771"/>
<dbReference type="Proteomes" id="UP000001366">
    <property type="component" value="Chromosome"/>
</dbReference>
<keyword evidence="2" id="KW-0472">Membrane</keyword>
<dbReference type="RefSeq" id="WP_012676521.1">
    <property type="nucleotide sequence ID" value="NC_012440.1"/>
</dbReference>
<gene>
    <name evidence="3" type="ordered locus">PERMA_0771</name>
</gene>
<proteinExistence type="predicted"/>
<keyword evidence="4" id="KW-1185">Reference proteome</keyword>
<sequence>MRKNIIIFLIGTVMGSIATYLTIRNKKKIYKKLNDIEKKVERLDIKNNVRDMIEDTVDSIKFLTKKAEKAAIDEKEAIIHKVEEKIKRLEKLIK</sequence>